<feature type="region of interest" description="Disordered" evidence="1">
    <location>
        <begin position="38"/>
        <end position="63"/>
    </location>
</feature>
<protein>
    <submittedName>
        <fullName evidence="2">Uncharacterized protein</fullName>
    </submittedName>
</protein>
<accession>A0A6S6PJ35</accession>
<gene>
    <name evidence="2" type="ORF">NIIDNTM18_52560</name>
</gene>
<organism evidence="2 3">
    <name type="scientific">Mycolicibacterium litorale</name>
    <dbReference type="NCBI Taxonomy" id="758802"/>
    <lineage>
        <taxon>Bacteria</taxon>
        <taxon>Bacillati</taxon>
        <taxon>Actinomycetota</taxon>
        <taxon>Actinomycetes</taxon>
        <taxon>Mycobacteriales</taxon>
        <taxon>Mycobacteriaceae</taxon>
        <taxon>Mycolicibacterium</taxon>
    </lineage>
</organism>
<dbReference type="Proteomes" id="UP000515734">
    <property type="component" value="Chromosome"/>
</dbReference>
<evidence type="ECO:0000313" key="2">
    <source>
        <dbReference type="EMBL" id="BCI55978.1"/>
    </source>
</evidence>
<dbReference type="PROSITE" id="PS51257">
    <property type="entry name" value="PROKAR_LIPOPROTEIN"/>
    <property type="match status" value="1"/>
</dbReference>
<proteinExistence type="predicted"/>
<sequence>MRSVITNSSVSAKSSTFAVTTIGAAVLAIGLSGCTPTDSPPAASPSGLPTSVSSTPSSAPKENSAAVIDYTRLLIEPTDINSEYDTFVNRSTVPNRRGGKGVSALFVNQADTRAIGVTINILPDPAAAKAALDASLHAIGTSVAGGAPEPSPVGTDGTVIAGTSPDGAKQVTTLLFTEGPAVARMEFQSAPGDPTPPDVVTDIGIKQAIALRAGLPGVTG</sequence>
<evidence type="ECO:0000256" key="1">
    <source>
        <dbReference type="SAM" id="MobiDB-lite"/>
    </source>
</evidence>
<feature type="compositionally biased region" description="Low complexity" evidence="1">
    <location>
        <begin position="44"/>
        <end position="60"/>
    </location>
</feature>
<dbReference type="AlphaFoldDB" id="A0A6S6PJ35"/>
<name>A0A6S6PJ35_9MYCO</name>
<reference evidence="2 3" key="1">
    <citation type="submission" date="2020-07" db="EMBL/GenBank/DDBJ databases">
        <title>Complete genome sequence of Mycolicibacterium litorale like strain isolated from cardiac implantable electronic device infection.</title>
        <authorList>
            <person name="Fukano H."/>
            <person name="Miyama H."/>
            <person name="Hoshino Y."/>
        </authorList>
    </citation>
    <scope>NUCLEOTIDE SEQUENCE [LARGE SCALE GENOMIC DNA]</scope>
    <source>
        <strain evidence="2 3">NIIDNTM18</strain>
    </source>
</reference>
<evidence type="ECO:0000313" key="3">
    <source>
        <dbReference type="Proteomes" id="UP000515734"/>
    </source>
</evidence>
<dbReference type="EMBL" id="AP023287">
    <property type="protein sequence ID" value="BCI55978.1"/>
    <property type="molecule type" value="Genomic_DNA"/>
</dbReference>
<dbReference type="RefSeq" id="WP_232100436.1">
    <property type="nucleotide sequence ID" value="NZ_AP023287.1"/>
</dbReference>